<dbReference type="EMBL" id="QBIY01012805">
    <property type="protein sequence ID" value="RXN16179.1"/>
    <property type="molecule type" value="Genomic_DNA"/>
</dbReference>
<dbReference type="AlphaFoldDB" id="A0A498M5L7"/>
<dbReference type="PANTHER" id="PTHR33050">
    <property type="entry name" value="REVERSE TRANSCRIPTASE DOMAIN-CONTAINING PROTEIN"/>
    <property type="match status" value="1"/>
</dbReference>
<organism evidence="1 2">
    <name type="scientific">Labeo rohita</name>
    <name type="common">Indian major carp</name>
    <name type="synonym">Cyprinus rohita</name>
    <dbReference type="NCBI Taxonomy" id="84645"/>
    <lineage>
        <taxon>Eukaryota</taxon>
        <taxon>Metazoa</taxon>
        <taxon>Chordata</taxon>
        <taxon>Craniata</taxon>
        <taxon>Vertebrata</taxon>
        <taxon>Euteleostomi</taxon>
        <taxon>Actinopterygii</taxon>
        <taxon>Neopterygii</taxon>
        <taxon>Teleostei</taxon>
        <taxon>Ostariophysi</taxon>
        <taxon>Cypriniformes</taxon>
        <taxon>Cyprinidae</taxon>
        <taxon>Labeoninae</taxon>
        <taxon>Labeonini</taxon>
        <taxon>Labeo</taxon>
    </lineage>
</organism>
<dbReference type="PANTHER" id="PTHR33050:SF7">
    <property type="entry name" value="RIBONUCLEASE H"/>
    <property type="match status" value="1"/>
</dbReference>
<proteinExistence type="predicted"/>
<gene>
    <name evidence="1" type="ORF">ROHU_027663</name>
</gene>
<name>A0A498M5L7_LABRO</name>
<comment type="caution">
    <text evidence="1">The sequence shown here is derived from an EMBL/GenBank/DDBJ whole genome shotgun (WGS) entry which is preliminary data.</text>
</comment>
<reference evidence="1 2" key="1">
    <citation type="submission" date="2018-03" db="EMBL/GenBank/DDBJ databases">
        <title>Draft genome sequence of Rohu Carp (Labeo rohita).</title>
        <authorList>
            <person name="Das P."/>
            <person name="Kushwaha B."/>
            <person name="Joshi C.G."/>
            <person name="Kumar D."/>
            <person name="Nagpure N.S."/>
            <person name="Sahoo L."/>
            <person name="Das S.P."/>
            <person name="Bit A."/>
            <person name="Patnaik S."/>
            <person name="Meher P.K."/>
            <person name="Jayasankar P."/>
            <person name="Koringa P.G."/>
            <person name="Patel N.V."/>
            <person name="Hinsu A.T."/>
            <person name="Kumar R."/>
            <person name="Pandey M."/>
            <person name="Agarwal S."/>
            <person name="Srivastava S."/>
            <person name="Singh M."/>
            <person name="Iquebal M.A."/>
            <person name="Jaiswal S."/>
            <person name="Angadi U.B."/>
            <person name="Kumar N."/>
            <person name="Raza M."/>
            <person name="Shah T.M."/>
            <person name="Rai A."/>
            <person name="Jena J.K."/>
        </authorList>
    </citation>
    <scope>NUCLEOTIDE SEQUENCE [LARGE SCALE GENOMIC DNA]</scope>
    <source>
        <strain evidence="1">DASCIFA01</strain>
        <tissue evidence="1">Testis</tissue>
    </source>
</reference>
<evidence type="ECO:0000313" key="2">
    <source>
        <dbReference type="Proteomes" id="UP000290572"/>
    </source>
</evidence>
<sequence>MNRGADLLSRGNPLYGEWKLNSEVVEQIWSMYGRATVDLFASHDNAQCLLFFSLKDRSAPLGIDALAHEWPRTLFYAFPPIALISPTLCRVREEGLKLILIAPRWPGKYWLAEIIHMLYEDPWSLPHRRDLLSQAEGEIFHPHPERLALWAWPEKKSEFTSFSPQGSVLRSLCLCRQEILFN</sequence>
<evidence type="ECO:0000313" key="1">
    <source>
        <dbReference type="EMBL" id="RXN16179.1"/>
    </source>
</evidence>
<dbReference type="Proteomes" id="UP000290572">
    <property type="component" value="Unassembled WGS sequence"/>
</dbReference>
<protein>
    <submittedName>
        <fullName evidence="1">Neuron navigator 3-like protein</fullName>
    </submittedName>
</protein>
<accession>A0A498M5L7</accession>
<dbReference type="InterPro" id="IPR052055">
    <property type="entry name" value="Hepadnavirus_pol/RT"/>
</dbReference>
<keyword evidence="2" id="KW-1185">Reference proteome</keyword>